<dbReference type="InterPro" id="IPR006175">
    <property type="entry name" value="YjgF/YER057c/UK114"/>
</dbReference>
<dbReference type="InterPro" id="IPR035959">
    <property type="entry name" value="RutC-like_sf"/>
</dbReference>
<dbReference type="RefSeq" id="WP_309942878.1">
    <property type="nucleotide sequence ID" value="NZ_AP025309.1"/>
</dbReference>
<dbReference type="GO" id="GO:0005829">
    <property type="term" value="C:cytosol"/>
    <property type="evidence" value="ECO:0007669"/>
    <property type="project" value="TreeGrafter"/>
</dbReference>
<dbReference type="PANTHER" id="PTHR11803">
    <property type="entry name" value="2-IMINOBUTANOATE/2-IMINOPROPANOATE DEAMINASE RIDA"/>
    <property type="match status" value="1"/>
</dbReference>
<dbReference type="Proteomes" id="UP001185092">
    <property type="component" value="Unassembled WGS sequence"/>
</dbReference>
<dbReference type="EMBL" id="JAVDQD010000011">
    <property type="protein sequence ID" value="MDR6241785.1"/>
    <property type="molecule type" value="Genomic_DNA"/>
</dbReference>
<reference evidence="2" key="1">
    <citation type="submission" date="2023-07" db="EMBL/GenBank/DDBJ databases">
        <title>Genomic Encyclopedia of Type Strains, Phase IV (KMG-IV): sequencing the most valuable type-strain genomes for metagenomic binning, comparative biology and taxonomic classification.</title>
        <authorList>
            <person name="Goeker M."/>
        </authorList>
    </citation>
    <scope>NUCLEOTIDE SEQUENCE</scope>
    <source>
        <strain evidence="2">DSM 26174</strain>
    </source>
</reference>
<dbReference type="Pfam" id="PF21168">
    <property type="entry name" value="FkbO_Hyg5-like_N"/>
    <property type="match status" value="1"/>
</dbReference>
<dbReference type="PANTHER" id="PTHR11803:SF59">
    <property type="entry name" value="ENDORIBONUCLEASE"/>
    <property type="match status" value="1"/>
</dbReference>
<name>A0AAE3XTM0_9BACT</name>
<protein>
    <submittedName>
        <fullName evidence="2">Enamine deaminase RidA (YjgF/YER057c/UK114 family)</fullName>
    </submittedName>
</protein>
<dbReference type="InterPro" id="IPR049368">
    <property type="entry name" value="FkbO_Hyg5-like_N"/>
</dbReference>
<organism evidence="2 3">
    <name type="scientific">Aureibacter tunicatorum</name>
    <dbReference type="NCBI Taxonomy" id="866807"/>
    <lineage>
        <taxon>Bacteria</taxon>
        <taxon>Pseudomonadati</taxon>
        <taxon>Bacteroidota</taxon>
        <taxon>Cytophagia</taxon>
        <taxon>Cytophagales</taxon>
        <taxon>Persicobacteraceae</taxon>
        <taxon>Aureibacter</taxon>
    </lineage>
</organism>
<dbReference type="SUPFAM" id="SSF55298">
    <property type="entry name" value="YjgF-like"/>
    <property type="match status" value="2"/>
</dbReference>
<sequence>MYTQSLEVREMKRYFEHKTFEEVSGDPARLLETYISNNINRLKGCLVRLNILFDWKAFENYEIAMNEINKVVNAYFEDHVPAISLIPQSPAKGSLILELEIADKPELLRFGCLEGVHYVYYSDITANYLYVGGVSADDLEANAAIQSKQVFSTLQNILDWEGFEWSDVIRQWNYIERITGLEEGRQRYQAFNDIRAKYYDTANWDDGYPAATGIGMDKGGVLVDLIAVKKLLNIENKMIYPIPNPLQVDAHHYSQNVLLGRLDKELEIKKTPKFERAKALYTESSHEVFISGTAAILGENTVSSDQADEQTLTTVKNIEALISIENIKKKGVPALFTPALQSIRIYIKNKEDYESISRVVKYKYPYLLQTYVIADVCREELLVEIEGIARLLM</sequence>
<evidence type="ECO:0000313" key="2">
    <source>
        <dbReference type="EMBL" id="MDR6241785.1"/>
    </source>
</evidence>
<evidence type="ECO:0000313" key="3">
    <source>
        <dbReference type="Proteomes" id="UP001185092"/>
    </source>
</evidence>
<feature type="domain" description="Chorismatase FkbO/Hyg5-like N-terminal" evidence="1">
    <location>
        <begin position="135"/>
        <end position="227"/>
    </location>
</feature>
<dbReference type="GO" id="GO:0019239">
    <property type="term" value="F:deaminase activity"/>
    <property type="evidence" value="ECO:0007669"/>
    <property type="project" value="TreeGrafter"/>
</dbReference>
<dbReference type="Gene3D" id="3.30.1330.40">
    <property type="entry name" value="RutC-like"/>
    <property type="match status" value="2"/>
</dbReference>
<proteinExistence type="predicted"/>
<comment type="caution">
    <text evidence="2">The sequence shown here is derived from an EMBL/GenBank/DDBJ whole genome shotgun (WGS) entry which is preliminary data.</text>
</comment>
<evidence type="ECO:0000259" key="1">
    <source>
        <dbReference type="Pfam" id="PF21168"/>
    </source>
</evidence>
<accession>A0AAE3XTM0</accession>
<keyword evidence="3" id="KW-1185">Reference proteome</keyword>
<dbReference type="AlphaFoldDB" id="A0AAE3XTM0"/>
<gene>
    <name evidence="2" type="ORF">HNQ88_004872</name>
</gene>